<organism evidence="1 2">
    <name type="scientific">Isoptericola dokdonensis DS-3</name>
    <dbReference type="NCBI Taxonomy" id="1300344"/>
    <lineage>
        <taxon>Bacteria</taxon>
        <taxon>Bacillati</taxon>
        <taxon>Actinomycetota</taxon>
        <taxon>Actinomycetes</taxon>
        <taxon>Micrococcales</taxon>
        <taxon>Promicromonosporaceae</taxon>
        <taxon>Isoptericola</taxon>
    </lineage>
</organism>
<protein>
    <submittedName>
        <fullName evidence="1">Uncharacterized protein</fullName>
    </submittedName>
</protein>
<reference evidence="1 2" key="1">
    <citation type="submission" date="2016-01" db="EMBL/GenBank/DDBJ databases">
        <title>Complete genome sequence of a soil Actinobacterium, Isoptericola dokdonensis DS-3.</title>
        <authorList>
            <person name="Kwon S.-K."/>
            <person name="Kim J.F."/>
        </authorList>
    </citation>
    <scope>NUCLEOTIDE SEQUENCE [LARGE SCALE GENOMIC DNA]</scope>
    <source>
        <strain evidence="1 2">DS-3</strain>
    </source>
</reference>
<proteinExistence type="predicted"/>
<dbReference type="Proteomes" id="UP000076794">
    <property type="component" value="Chromosome"/>
</dbReference>
<dbReference type="PATRIC" id="fig|1300344.3.peg.653"/>
<dbReference type="KEGG" id="ido:I598_0650"/>
<dbReference type="RefSeq" id="WP_068201226.1">
    <property type="nucleotide sequence ID" value="NZ_CP014209.1"/>
</dbReference>
<evidence type="ECO:0000313" key="2">
    <source>
        <dbReference type="Proteomes" id="UP000076794"/>
    </source>
</evidence>
<dbReference type="EMBL" id="CP014209">
    <property type="protein sequence ID" value="ANC30230.1"/>
    <property type="molecule type" value="Genomic_DNA"/>
</dbReference>
<keyword evidence="2" id="KW-1185">Reference proteome</keyword>
<gene>
    <name evidence="1" type="ORF">I598_0650</name>
</gene>
<name>A0A161IJ93_9MICO</name>
<sequence>MWGWIWTLLVVAALLFLGWVAWTVVRAGLRLLREGGRSAQVFGDGAERVSDAVARAEAERAPAGPTMFDDRAVLRRRLHDLRGARRERTAARRVRQEPVWRSWRESTWLERRTAARRNGA</sequence>
<dbReference type="AlphaFoldDB" id="A0A161IJ93"/>
<accession>A0A161IJ93</accession>
<dbReference type="STRING" id="1300344.I598_0650"/>
<evidence type="ECO:0000313" key="1">
    <source>
        <dbReference type="EMBL" id="ANC30230.1"/>
    </source>
</evidence>